<gene>
    <name evidence="1" type="ORF">CYJ73_21645</name>
</gene>
<reference evidence="1 2" key="1">
    <citation type="submission" date="2017-12" db="EMBL/GenBank/DDBJ databases">
        <title>Phylogenetic diversity of female urinary microbiome.</title>
        <authorList>
            <person name="Thomas-White K."/>
            <person name="Wolfe A.J."/>
        </authorList>
    </citation>
    <scope>NUCLEOTIDE SEQUENCE [LARGE SCALE GENOMIC DNA]</scope>
    <source>
        <strain evidence="1 2">UMB0777</strain>
    </source>
</reference>
<dbReference type="Proteomes" id="UP000234662">
    <property type="component" value="Unassembled WGS sequence"/>
</dbReference>
<dbReference type="STRING" id="2055.BCM27_03880"/>
<organism evidence="1 2">
    <name type="scientific">Gordonia terrae</name>
    <dbReference type="NCBI Taxonomy" id="2055"/>
    <lineage>
        <taxon>Bacteria</taxon>
        <taxon>Bacillati</taxon>
        <taxon>Actinomycetota</taxon>
        <taxon>Actinomycetes</taxon>
        <taxon>Mycobacteriales</taxon>
        <taxon>Gordoniaceae</taxon>
        <taxon>Gordonia</taxon>
    </lineage>
</organism>
<proteinExistence type="predicted"/>
<dbReference type="Pfam" id="PF10698">
    <property type="entry name" value="DUF2505"/>
    <property type="match status" value="1"/>
</dbReference>
<comment type="caution">
    <text evidence="1">The sequence shown here is derived from an EMBL/GenBank/DDBJ whole genome shotgun (WGS) entry which is preliminary data.</text>
</comment>
<dbReference type="RefSeq" id="WP_101822241.1">
    <property type="nucleotide sequence ID" value="NZ_CP096585.1"/>
</dbReference>
<dbReference type="AlphaFoldDB" id="A0A2I1R305"/>
<dbReference type="EMBL" id="PKJC01000024">
    <property type="protein sequence ID" value="PKZ63512.1"/>
    <property type="molecule type" value="Genomic_DNA"/>
</dbReference>
<evidence type="ECO:0000313" key="1">
    <source>
        <dbReference type="EMBL" id="PKZ63512.1"/>
    </source>
</evidence>
<dbReference type="InterPro" id="IPR019639">
    <property type="entry name" value="DUF2505"/>
</dbReference>
<evidence type="ECO:0000313" key="2">
    <source>
        <dbReference type="Proteomes" id="UP000234662"/>
    </source>
</evidence>
<protein>
    <submittedName>
        <fullName evidence="1">DUF2505 domain-containing protein</fullName>
    </submittedName>
</protein>
<name>A0A2I1R305_9ACTN</name>
<sequence>MASKLQHTVSYPFSTARLWAIYTTEKYWHDLVERMNAGHGHVEKVTIAGDTVTVEIQQGIPADKLPSAVTKVMPGDLRIPRKNTYRLVGDRIEGETHATVDGAPVPVDVTGTTLTTGDPATTDNRAEVTVNLPLFGGKIEKSVVSELSALLDAERGHTVEWESENPLT</sequence>
<accession>A0A2I1R305</accession>